<dbReference type="Gene3D" id="1.20.1720.10">
    <property type="entry name" value="Multidrug resistance protein D"/>
    <property type="match status" value="1"/>
</dbReference>
<evidence type="ECO:0000256" key="1">
    <source>
        <dbReference type="ARBA" id="ARBA00004651"/>
    </source>
</evidence>
<keyword evidence="3" id="KW-1003">Cell membrane</keyword>
<evidence type="ECO:0000256" key="7">
    <source>
        <dbReference type="SAM" id="Phobius"/>
    </source>
</evidence>
<evidence type="ECO:0000256" key="6">
    <source>
        <dbReference type="ARBA" id="ARBA00023136"/>
    </source>
</evidence>
<feature type="transmembrane region" description="Helical" evidence="7">
    <location>
        <begin position="302"/>
        <end position="327"/>
    </location>
</feature>
<dbReference type="InterPro" id="IPR020846">
    <property type="entry name" value="MFS_dom"/>
</dbReference>
<proteinExistence type="predicted"/>
<evidence type="ECO:0000256" key="5">
    <source>
        <dbReference type="ARBA" id="ARBA00022989"/>
    </source>
</evidence>
<dbReference type="GO" id="GO:0005886">
    <property type="term" value="C:plasma membrane"/>
    <property type="evidence" value="ECO:0007669"/>
    <property type="project" value="UniProtKB-SubCell"/>
</dbReference>
<dbReference type="Pfam" id="PF07690">
    <property type="entry name" value="MFS_1"/>
    <property type="match status" value="1"/>
</dbReference>
<feature type="transmembrane region" description="Helical" evidence="7">
    <location>
        <begin position="258"/>
        <end position="281"/>
    </location>
</feature>
<keyword evidence="4 7" id="KW-0812">Transmembrane</keyword>
<feature type="transmembrane region" description="Helical" evidence="7">
    <location>
        <begin position="232"/>
        <end position="252"/>
    </location>
</feature>
<protein>
    <submittedName>
        <fullName evidence="9">Transporter, major facilitator family protein</fullName>
    </submittedName>
</protein>
<name>D4E6G2_SEROD</name>
<dbReference type="SUPFAM" id="SSF103473">
    <property type="entry name" value="MFS general substrate transporter"/>
    <property type="match status" value="1"/>
</dbReference>
<dbReference type="Gene3D" id="1.20.1250.20">
    <property type="entry name" value="MFS general substrate transporter like domains"/>
    <property type="match status" value="1"/>
</dbReference>
<feature type="transmembrane region" description="Helical" evidence="7">
    <location>
        <begin position="137"/>
        <end position="158"/>
    </location>
</feature>
<feature type="transmembrane region" description="Helical" evidence="7">
    <location>
        <begin position="430"/>
        <end position="455"/>
    </location>
</feature>
<dbReference type="CDD" id="cd17321">
    <property type="entry name" value="MFS_MMR_MDR_like"/>
    <property type="match status" value="1"/>
</dbReference>
<evidence type="ECO:0000256" key="4">
    <source>
        <dbReference type="ARBA" id="ARBA00022692"/>
    </source>
</evidence>
<feature type="transmembrane region" description="Helical" evidence="7">
    <location>
        <begin position="365"/>
        <end position="386"/>
    </location>
</feature>
<sequence>MLRLPPLILQGYLGTTNYHYHGVLLMELFSNQPNDEGLPGRERGLAMLAVMTTTTMVVFDGTMVNIALPQMAQALGVSAAATVWVANGYLLSAAMTLAIFAALASRIGFRSLFLFGLGVFTLASLGCALSSSLEMLIAMRLLQGVGGAATLSIAPAILRSIFPNRLLGRILGINALLIASITAIAPIVGGTLLSALSWQWLFALNLPLGMAALTLAWRAIPGTATSREPFDVAGALLSAASLGALIMLANSFSDAAAFSANSLLSALAYALVASIAGVAFIRRQRRAPKPLLPLTIFASTRFSLAALTSLASFVSQGITFVALPFLFQQVYGYSALFSALLFTPWPLGIMLAAPHAGRLADRHSPAMISTLGLGVFAVGLSLLAWLPEAASAWDIGMRSLVCGIGFGCFQSPNNREMLSNASRENSGYASGVLAIVRTFGQCLGAALVGVMLSVAAHSGATGMGIVAVEAQAVRLSLWLAVATTLLAGAFSVSRLRRIGAQRQNRA</sequence>
<gene>
    <name evidence="9" type="ORF">HMPREF0758_3762</name>
</gene>
<dbReference type="PANTHER" id="PTHR42718:SF46">
    <property type="entry name" value="BLR6921 PROTEIN"/>
    <property type="match status" value="1"/>
</dbReference>
<evidence type="ECO:0000256" key="3">
    <source>
        <dbReference type="ARBA" id="ARBA00022475"/>
    </source>
</evidence>
<keyword evidence="6 7" id="KW-0472">Membrane</keyword>
<feature type="transmembrane region" description="Helical" evidence="7">
    <location>
        <begin position="170"/>
        <end position="192"/>
    </location>
</feature>
<dbReference type="PANTHER" id="PTHR42718">
    <property type="entry name" value="MAJOR FACILITATOR SUPERFAMILY MULTIDRUG TRANSPORTER MFSC"/>
    <property type="match status" value="1"/>
</dbReference>
<keyword evidence="5 7" id="KW-1133">Transmembrane helix</keyword>
<dbReference type="AlphaFoldDB" id="D4E6G2"/>
<dbReference type="PROSITE" id="PS50850">
    <property type="entry name" value="MFS"/>
    <property type="match status" value="1"/>
</dbReference>
<comment type="caution">
    <text evidence="9">The sequence shown here is derived from an EMBL/GenBank/DDBJ whole genome shotgun (WGS) entry which is preliminary data.</text>
</comment>
<comment type="subcellular location">
    <subcellularLocation>
        <location evidence="1">Cell membrane</location>
        <topology evidence="1">Multi-pass membrane protein</topology>
    </subcellularLocation>
</comment>
<evidence type="ECO:0000259" key="8">
    <source>
        <dbReference type="PROSITE" id="PS50850"/>
    </source>
</evidence>
<feature type="transmembrane region" description="Helical" evidence="7">
    <location>
        <begin position="74"/>
        <end position="100"/>
    </location>
</feature>
<keyword evidence="2" id="KW-0813">Transport</keyword>
<dbReference type="STRING" id="667129.HMPREF0758_3762"/>
<dbReference type="InterPro" id="IPR036259">
    <property type="entry name" value="MFS_trans_sf"/>
</dbReference>
<evidence type="ECO:0000313" key="9">
    <source>
        <dbReference type="EMBL" id="EFE94528.1"/>
    </source>
</evidence>
<feature type="transmembrane region" description="Helical" evidence="7">
    <location>
        <begin position="333"/>
        <end position="353"/>
    </location>
</feature>
<organism evidence="9 10">
    <name type="scientific">Serratia odorifera DSM 4582</name>
    <dbReference type="NCBI Taxonomy" id="667129"/>
    <lineage>
        <taxon>Bacteria</taxon>
        <taxon>Pseudomonadati</taxon>
        <taxon>Pseudomonadota</taxon>
        <taxon>Gammaproteobacteria</taxon>
        <taxon>Enterobacterales</taxon>
        <taxon>Yersiniaceae</taxon>
        <taxon>Serratia</taxon>
    </lineage>
</organism>
<feature type="transmembrane region" description="Helical" evidence="7">
    <location>
        <begin position="198"/>
        <end position="220"/>
    </location>
</feature>
<reference evidence="9 10" key="1">
    <citation type="submission" date="2010-01" db="EMBL/GenBank/DDBJ databases">
        <authorList>
            <person name="Muzny D."/>
            <person name="Qin X."/>
            <person name="Deng J."/>
            <person name="Jiang H."/>
            <person name="Liu Y."/>
            <person name="Qu J."/>
            <person name="Song X.-Z."/>
            <person name="Zhang L."/>
            <person name="Thornton R."/>
            <person name="Coyle M."/>
            <person name="Francisco L."/>
            <person name="Jackson L."/>
            <person name="Javaid M."/>
            <person name="Korchina V."/>
            <person name="Kovar C."/>
            <person name="Mata R."/>
            <person name="Mathew T."/>
            <person name="Ngo R."/>
            <person name="Nguyen L."/>
            <person name="Nguyen N."/>
            <person name="Okwuonu G."/>
            <person name="Ongeri F."/>
            <person name="Pham C."/>
            <person name="Simmons D."/>
            <person name="Wilczek-Boney K."/>
            <person name="Hale W."/>
            <person name="Jakkamsetti A."/>
            <person name="Pham P."/>
            <person name="Ruth R."/>
            <person name="San Lucas F."/>
            <person name="Warren J."/>
            <person name="Zhang J."/>
            <person name="Zhao Z."/>
            <person name="Zhou C."/>
            <person name="Zhu D."/>
            <person name="Lee S."/>
            <person name="Bess C."/>
            <person name="Blankenburg K."/>
            <person name="Forbes L."/>
            <person name="Fu Q."/>
            <person name="Gubbala S."/>
            <person name="Hirani K."/>
            <person name="Jayaseelan J.C."/>
            <person name="Lara F."/>
            <person name="Munidasa M."/>
            <person name="Palculict T."/>
            <person name="Patil S."/>
            <person name="Pu L.-L."/>
            <person name="Saada N."/>
            <person name="Tang L."/>
            <person name="Weissenberger G."/>
            <person name="Zhu Y."/>
            <person name="Hemphill L."/>
            <person name="Shang Y."/>
            <person name="Youmans B."/>
            <person name="Ayvaz T."/>
            <person name="Ross M."/>
            <person name="Santibanez J."/>
            <person name="Aqrawi P."/>
            <person name="Gross S."/>
            <person name="Joshi V."/>
            <person name="Fowler G."/>
            <person name="Nazareth L."/>
            <person name="Reid J."/>
            <person name="Worley K."/>
            <person name="Petrosino J."/>
            <person name="Highlander S."/>
            <person name="Gibbs R."/>
        </authorList>
    </citation>
    <scope>NUCLEOTIDE SEQUENCE [LARGE SCALE GENOMIC DNA]</scope>
    <source>
        <strain evidence="9 10">DSM 4582</strain>
    </source>
</reference>
<feature type="transmembrane region" description="Helical" evidence="7">
    <location>
        <begin position="45"/>
        <end position="68"/>
    </location>
</feature>
<feature type="transmembrane region" description="Helical" evidence="7">
    <location>
        <begin position="392"/>
        <end position="409"/>
    </location>
</feature>
<keyword evidence="10" id="KW-1185">Reference proteome</keyword>
<dbReference type="GO" id="GO:0022857">
    <property type="term" value="F:transmembrane transporter activity"/>
    <property type="evidence" value="ECO:0007669"/>
    <property type="project" value="InterPro"/>
</dbReference>
<evidence type="ECO:0000313" key="10">
    <source>
        <dbReference type="Proteomes" id="UP000005723"/>
    </source>
</evidence>
<dbReference type="EMBL" id="ADBY01000052">
    <property type="protein sequence ID" value="EFE94528.1"/>
    <property type="molecule type" value="Genomic_DNA"/>
</dbReference>
<dbReference type="InterPro" id="IPR011701">
    <property type="entry name" value="MFS"/>
</dbReference>
<accession>D4E6G2</accession>
<evidence type="ECO:0000256" key="2">
    <source>
        <dbReference type="ARBA" id="ARBA00022448"/>
    </source>
</evidence>
<feature type="transmembrane region" description="Helical" evidence="7">
    <location>
        <begin position="112"/>
        <end position="131"/>
    </location>
</feature>
<dbReference type="HOGENOM" id="CLU_000960_28_3_6"/>
<dbReference type="PRINTS" id="PR01036">
    <property type="entry name" value="TCRTETB"/>
</dbReference>
<feature type="domain" description="Major facilitator superfamily (MFS) profile" evidence="8">
    <location>
        <begin position="46"/>
        <end position="499"/>
    </location>
</feature>
<dbReference type="Proteomes" id="UP000005723">
    <property type="component" value="Unassembled WGS sequence"/>
</dbReference>
<feature type="transmembrane region" description="Helical" evidence="7">
    <location>
        <begin position="475"/>
        <end position="495"/>
    </location>
</feature>